<evidence type="ECO:0000256" key="2">
    <source>
        <dbReference type="ARBA" id="ARBA00004138"/>
    </source>
</evidence>
<protein>
    <recommendedName>
        <fullName evidence="9">Centriolar and ciliogenesis-associated protein HYLS1 C-terminal domain-containing protein</fullName>
    </recommendedName>
</protein>
<keyword evidence="11" id="KW-1185">Reference proteome</keyword>
<dbReference type="AlphaFoldDB" id="A0A672V7A4"/>
<dbReference type="Ensembl" id="ENSSHBT00005027818.1">
    <property type="protein sequence ID" value="ENSSHBP00005023364.1"/>
    <property type="gene ID" value="ENSSHBG00005019600.1"/>
</dbReference>
<evidence type="ECO:0000256" key="7">
    <source>
        <dbReference type="ARBA" id="ARBA00023273"/>
    </source>
</evidence>
<feature type="region of interest" description="Disordered" evidence="8">
    <location>
        <begin position="128"/>
        <end position="172"/>
    </location>
</feature>
<evidence type="ECO:0000259" key="9">
    <source>
        <dbReference type="Pfam" id="PF15311"/>
    </source>
</evidence>
<dbReference type="Pfam" id="PF15311">
    <property type="entry name" value="HYLS1_C"/>
    <property type="match status" value="1"/>
</dbReference>
<feature type="compositionally biased region" description="Acidic residues" evidence="8">
    <location>
        <begin position="149"/>
        <end position="160"/>
    </location>
</feature>
<name>A0A672V7A4_STRHB</name>
<feature type="compositionally biased region" description="Basic and acidic residues" evidence="8">
    <location>
        <begin position="376"/>
        <end position="387"/>
    </location>
</feature>
<feature type="compositionally biased region" description="Acidic residues" evidence="8">
    <location>
        <begin position="185"/>
        <end position="195"/>
    </location>
</feature>
<keyword evidence="4" id="KW-0963">Cytoplasm</keyword>
<dbReference type="InterPro" id="IPR027918">
    <property type="entry name" value="HYLS1_C_dom"/>
</dbReference>
<dbReference type="GeneTree" id="ENSGT00390000008848"/>
<feature type="region of interest" description="Disordered" evidence="8">
    <location>
        <begin position="1"/>
        <end position="21"/>
    </location>
</feature>
<comment type="subcellular location">
    <subcellularLocation>
        <location evidence="2">Cell projection</location>
        <location evidence="2">Cilium</location>
    </subcellularLocation>
    <subcellularLocation>
        <location evidence="1">Cytoplasm</location>
        <location evidence="1">Cytoskeleton</location>
        <location evidence="1">Microtubule organizing center</location>
        <location evidence="1">Centrosome</location>
        <location evidence="1">Centriole</location>
    </subcellularLocation>
</comment>
<dbReference type="PANTHER" id="PTHR34174:SF1">
    <property type="entry name" value="CENTRIOLAR AND CILIOGENESIS-ASSOCIATED PROTEIN HYLS1"/>
    <property type="match status" value="1"/>
</dbReference>
<reference evidence="10" key="2">
    <citation type="submission" date="2025-08" db="UniProtKB">
        <authorList>
            <consortium name="Ensembl"/>
        </authorList>
    </citation>
    <scope>IDENTIFICATION</scope>
</reference>
<feature type="compositionally biased region" description="Acidic residues" evidence="8">
    <location>
        <begin position="453"/>
        <end position="464"/>
    </location>
</feature>
<accession>A0A672V7A4</accession>
<comment type="similarity">
    <text evidence="3">Belongs to the HYLS1 family.</text>
</comment>
<dbReference type="GO" id="GO:0097730">
    <property type="term" value="C:non-motile cilium"/>
    <property type="evidence" value="ECO:0007669"/>
    <property type="project" value="TreeGrafter"/>
</dbReference>
<sequence>MDPASAPGWRVKKSSPAPKPTWGAAIGLGRAAIGGTSVVLGFGALQPRQQRHEVDDSVDVLLVGGGFPQGAEGVEAAEGRQLRDVGAEEEEDDVEVVDGAGEHLAAEQVEGRQHLVDREQPLVPLAELQGVGDDHGDEEDVDTTNGEAGELEDGEEEQLAGDERRDVGLRLEQPRFDGAVELILEEDVEVEEEQVEAGGSQEQEQQQVPQDVDDHQGVSVLLAGQVALQQRELKVPLLAGPGDKGELKPPPSQAPSPKPTLNVATAPRGETPAGCGSFPRASPLVLVPEALGLGAGLLHPPHVLHQAHGAVVGLVQLVDDEEEVGVEGRGGRVTPQQNPPNLVKIMDTVGAERYKWTTRDAEEPAAAALDPQHGSSEQRAHPHHDPYAEASLTLGTQPGFPQYSKEQGGARRLVMKRKVLRHRPDGGVEVSDESVPSDPESDPEAWSPRQELLEPDDSISEGEIETSSSSHDESLCQWLPADSPPFLLRDFGSRSSPVSQSTLGQPKSFIPPRLELLGRNRGKTDRVAKYFEYKREWEKFRIPGEDQRQELRWSIREQMLCRAELPGKPPQHLYIPNTYTVPTEKKRAALRWEVRWDLANGLIPRKTTST</sequence>
<keyword evidence="5" id="KW-0970">Cilium biogenesis/degradation</keyword>
<dbReference type="InParanoid" id="A0A672V7A4"/>
<evidence type="ECO:0000256" key="8">
    <source>
        <dbReference type="SAM" id="MobiDB-lite"/>
    </source>
</evidence>
<feature type="region of interest" description="Disordered" evidence="8">
    <location>
        <begin position="238"/>
        <end position="275"/>
    </location>
</feature>
<evidence type="ECO:0000256" key="3">
    <source>
        <dbReference type="ARBA" id="ARBA00010091"/>
    </source>
</evidence>
<feature type="compositionally biased region" description="Pro residues" evidence="8">
    <location>
        <begin position="248"/>
        <end position="258"/>
    </location>
</feature>
<evidence type="ECO:0000256" key="1">
    <source>
        <dbReference type="ARBA" id="ARBA00004114"/>
    </source>
</evidence>
<feature type="compositionally biased region" description="Basic and acidic residues" evidence="8">
    <location>
        <begin position="161"/>
        <end position="172"/>
    </location>
</feature>
<keyword evidence="7" id="KW-0966">Cell projection</keyword>
<feature type="compositionally biased region" description="Low complexity" evidence="8">
    <location>
        <begin position="196"/>
        <end position="210"/>
    </location>
</feature>
<feature type="region of interest" description="Disordered" evidence="8">
    <location>
        <begin position="185"/>
        <end position="216"/>
    </location>
</feature>
<reference evidence="10" key="3">
    <citation type="submission" date="2025-09" db="UniProtKB">
        <authorList>
            <consortium name="Ensembl"/>
        </authorList>
    </citation>
    <scope>IDENTIFICATION</scope>
</reference>
<dbReference type="Proteomes" id="UP000472266">
    <property type="component" value="Chromosome 16"/>
</dbReference>
<evidence type="ECO:0000256" key="6">
    <source>
        <dbReference type="ARBA" id="ARBA00023212"/>
    </source>
</evidence>
<evidence type="ECO:0000313" key="11">
    <source>
        <dbReference type="Proteomes" id="UP000472266"/>
    </source>
</evidence>
<evidence type="ECO:0000256" key="4">
    <source>
        <dbReference type="ARBA" id="ARBA00022490"/>
    </source>
</evidence>
<proteinExistence type="inferred from homology"/>
<reference evidence="10 11" key="1">
    <citation type="submission" date="2019-11" db="EMBL/GenBank/DDBJ databases">
        <title>Strigops habroptila (kakapo) genome, bStrHab1, primary haplotype, v2.</title>
        <authorList>
            <person name="Jarvis E.D."/>
            <person name="Howard J."/>
            <person name="Rhie A."/>
            <person name="Phillippy A."/>
            <person name="Korlach J."/>
            <person name="Digby A."/>
            <person name="Iorns D."/>
            <person name="Eason D."/>
            <person name="Robertson B."/>
            <person name="Raemaekers T."/>
            <person name="Howe K."/>
            <person name="Lewin H."/>
            <person name="Damas J."/>
            <person name="Hastie A."/>
            <person name="Tracey A."/>
            <person name="Chow W."/>
            <person name="Fedrigo O."/>
        </authorList>
    </citation>
    <scope>NUCLEOTIDE SEQUENCE [LARGE SCALE GENOMIC DNA]</scope>
</reference>
<dbReference type="InterPro" id="IPR052319">
    <property type="entry name" value="Centriolar_ciliogenesis_assoc"/>
</dbReference>
<evidence type="ECO:0000256" key="5">
    <source>
        <dbReference type="ARBA" id="ARBA00022794"/>
    </source>
</evidence>
<dbReference type="PANTHER" id="PTHR34174">
    <property type="entry name" value="HYDROLETHALUS SYNDROME PROTEIN 1"/>
    <property type="match status" value="1"/>
</dbReference>
<dbReference type="GO" id="GO:0005814">
    <property type="term" value="C:centriole"/>
    <property type="evidence" value="ECO:0007669"/>
    <property type="project" value="UniProtKB-SubCell"/>
</dbReference>
<evidence type="ECO:0000313" key="10">
    <source>
        <dbReference type="Ensembl" id="ENSSHBP00005023364.1"/>
    </source>
</evidence>
<feature type="region of interest" description="Disordered" evidence="8">
    <location>
        <begin position="363"/>
        <end position="476"/>
    </location>
</feature>
<organism evidence="10 11">
    <name type="scientific">Strigops habroptila</name>
    <name type="common">Kakapo</name>
    <dbReference type="NCBI Taxonomy" id="2489341"/>
    <lineage>
        <taxon>Eukaryota</taxon>
        <taxon>Metazoa</taxon>
        <taxon>Chordata</taxon>
        <taxon>Craniata</taxon>
        <taxon>Vertebrata</taxon>
        <taxon>Euteleostomi</taxon>
        <taxon>Archelosauria</taxon>
        <taxon>Archosauria</taxon>
        <taxon>Dinosauria</taxon>
        <taxon>Saurischia</taxon>
        <taxon>Theropoda</taxon>
        <taxon>Coelurosauria</taxon>
        <taxon>Aves</taxon>
        <taxon>Neognathae</taxon>
        <taxon>Neoaves</taxon>
        <taxon>Telluraves</taxon>
        <taxon>Australaves</taxon>
        <taxon>Psittaciformes</taxon>
        <taxon>Psittacidae</taxon>
        <taxon>Strigops</taxon>
    </lineage>
</organism>
<feature type="domain" description="Centriolar and ciliogenesis-associated protein HYLS1 C-terminal" evidence="9">
    <location>
        <begin position="511"/>
        <end position="599"/>
    </location>
</feature>
<keyword evidence="6" id="KW-0206">Cytoskeleton</keyword>
<dbReference type="GO" id="GO:0060271">
    <property type="term" value="P:cilium assembly"/>
    <property type="evidence" value="ECO:0007669"/>
    <property type="project" value="TreeGrafter"/>
</dbReference>